<evidence type="ECO:0000313" key="3">
    <source>
        <dbReference type="Proteomes" id="UP000017081"/>
    </source>
</evidence>
<keyword evidence="3" id="KW-1185">Reference proteome</keyword>
<reference evidence="2 3" key="1">
    <citation type="submission" date="2013-08" db="EMBL/GenBank/DDBJ databases">
        <authorList>
            <person name="Weinstock G."/>
            <person name="Sodergren E."/>
            <person name="Wylie T."/>
            <person name="Fulton L."/>
            <person name="Fulton R."/>
            <person name="Fronick C."/>
            <person name="O'Laughlin M."/>
            <person name="Godfrey J."/>
            <person name="Miner T."/>
            <person name="Herter B."/>
            <person name="Appelbaum E."/>
            <person name="Cordes M."/>
            <person name="Lek S."/>
            <person name="Wollam A."/>
            <person name="Pepin K.H."/>
            <person name="Palsikar V.B."/>
            <person name="Mitreva M."/>
            <person name="Wilson R.K."/>
        </authorList>
    </citation>
    <scope>NUCLEOTIDE SEQUENCE [LARGE SCALE GENOMIC DNA]</scope>
    <source>
        <strain evidence="2 3">ATCC BAA-474</strain>
    </source>
</reference>
<protein>
    <submittedName>
        <fullName evidence="2">Uncharacterized protein</fullName>
    </submittedName>
</protein>
<sequence length="149" mass="17835">MKNFIAFIFISLTLCSTQILANPGKGKAKGHTQKNINTDTNWGHNKEFIEWLNMNPSFKNKNQKNVEKFYKEQLKEEKRLRKAFAKYNREISLLPAYKNYNDPLKYFINDLLYHPNRLNNYNFSPSFRQTLTKEEKIAMDFLRLLDNFK</sequence>
<evidence type="ECO:0000313" key="2">
    <source>
        <dbReference type="EMBL" id="ERT64239.1"/>
    </source>
</evidence>
<evidence type="ECO:0000256" key="1">
    <source>
        <dbReference type="SAM" id="SignalP"/>
    </source>
</evidence>
<feature type="signal peptide" evidence="1">
    <location>
        <begin position="1"/>
        <end position="21"/>
    </location>
</feature>
<organism evidence="2 3">
    <name type="scientific">Cetobacterium somerae ATCC BAA-474</name>
    <dbReference type="NCBI Taxonomy" id="1319815"/>
    <lineage>
        <taxon>Bacteria</taxon>
        <taxon>Fusobacteriati</taxon>
        <taxon>Fusobacteriota</taxon>
        <taxon>Fusobacteriia</taxon>
        <taxon>Fusobacteriales</taxon>
        <taxon>Fusobacteriaceae</taxon>
        <taxon>Cetobacterium</taxon>
    </lineage>
</organism>
<feature type="chain" id="PRO_5004688445" evidence="1">
    <location>
        <begin position="22"/>
        <end position="149"/>
    </location>
</feature>
<dbReference type="AlphaFoldDB" id="U7UZA9"/>
<proteinExistence type="predicted"/>
<dbReference type="RefSeq" id="WP_023052368.1">
    <property type="nucleotide sequence ID" value="NZ_CP173065.2"/>
</dbReference>
<dbReference type="HOGENOM" id="CLU_1746362_0_0_0"/>
<keyword evidence="1" id="KW-0732">Signal</keyword>
<comment type="caution">
    <text evidence="2">The sequence shown here is derived from an EMBL/GenBank/DDBJ whole genome shotgun (WGS) entry which is preliminary data.</text>
</comment>
<dbReference type="Proteomes" id="UP000017081">
    <property type="component" value="Unassembled WGS sequence"/>
</dbReference>
<name>U7UZA9_9FUSO</name>
<gene>
    <name evidence="2" type="ORF">HMPREF0202_02843</name>
</gene>
<accession>U7UZA9</accession>
<dbReference type="EMBL" id="AXZF01000181">
    <property type="protein sequence ID" value="ERT64239.1"/>
    <property type="molecule type" value="Genomic_DNA"/>
</dbReference>